<dbReference type="GO" id="GO:0005509">
    <property type="term" value="F:calcium ion binding"/>
    <property type="evidence" value="ECO:0007669"/>
    <property type="project" value="InterPro"/>
</dbReference>
<name>A0AAF0CGK3_9PROT</name>
<dbReference type="GO" id="GO:0005576">
    <property type="term" value="C:extracellular region"/>
    <property type="evidence" value="ECO:0007669"/>
    <property type="project" value="UniProtKB-SubCell"/>
</dbReference>
<evidence type="ECO:0000313" key="4">
    <source>
        <dbReference type="Proteomes" id="UP001214043"/>
    </source>
</evidence>
<sequence length="839" mass="87328">MTTIPGDHTSTVRINIGDQFTGLTSPGNQFFDLDAIGIDLEAGTTYRVSLSPYDHSTQSDFDTKIVDILDGSGNSLGLSDDDSGAGLASVLLFTPSSNDTYFIVAGPNSPGDLGGLYTLQVTEFTAPVDDFSTALDPSDPISIWETQDAHIGASGDTDTIAISLEAGVEVDITVYGNDIGFYGELGDAEFVSFVDDSGVAVDAGLLETAEALGTFTASGPFSAHQISFTPTETGVYYITVGSEGDNLGDYSVSVSAHDRGVYSIRASEDFVLTGNPEIDMFFTFSGPTDADPIFSDRDGDGFTTLTYSIPGANPGTSPGQQYAIASEWTYGYAPASGVVLDGFLSVIAQVGSFSNINFVEVPDTGVQAGAFRIGDTDIELGSASGALVTGWSGFPGWTTAGETWINVDKGLENVEAIRNFGVSNISSSNFLFNRTLHEFTHNLGLLHPDFSPLASSVDPTMLGQEYSVMSRAGFTAIPGVTAFGDVSPQTLMWFDIQALQAAYGVNTTETAGDDMFALNTNDQHFRTIWDYAGNDTLELSGSSDVVIDLTPGTWQDVGTSISYYSLTDGSFAGTNKNTVFIAPDTLIENVESGRGDDEIRGNDAANVISSGEGEDAVNGQAGDDVISGKQGDDLLVGSTGNDTIDGGAGLDVIYGGDGEDVLSGGSSRDVLAAGVKNDILDGEGGNDELYGGANNDLLIGGDGNDTMFGAKGVDTVQGGDGNDIVSGAADNDFLDGGEGDDLLFGGVQNDRITGGSGNDTFLYNAGNDIDLITDFAAGMGTEDVIELNNFGTDFDTFAEVMAAATDDGTDTTINFGNGDLIILQNVLATNLHEDDFAFG</sequence>
<dbReference type="Gene3D" id="2.150.10.10">
    <property type="entry name" value="Serralysin-like metalloprotease, C-terminal"/>
    <property type="match status" value="3"/>
</dbReference>
<dbReference type="Gene3D" id="3.40.390.10">
    <property type="entry name" value="Collagenase (Catalytic Domain)"/>
    <property type="match status" value="1"/>
</dbReference>
<reference evidence="3" key="1">
    <citation type="submission" date="2023-02" db="EMBL/GenBank/DDBJ databases">
        <title>Genome sequence of Hyphococcus flavus.</title>
        <authorList>
            <person name="Rong J.-C."/>
            <person name="Zhao Q."/>
            <person name="Yi M."/>
            <person name="Wu J.-Y."/>
        </authorList>
    </citation>
    <scope>NUCLEOTIDE SEQUENCE</scope>
    <source>
        <strain evidence="3">MCCC 1K03223</strain>
    </source>
</reference>
<dbReference type="PROSITE" id="PS00330">
    <property type="entry name" value="HEMOLYSIN_CALCIUM"/>
    <property type="match status" value="4"/>
</dbReference>
<proteinExistence type="predicted"/>
<organism evidence="3 4">
    <name type="scientific">Hyphococcus flavus</name>
    <dbReference type="NCBI Taxonomy" id="1866326"/>
    <lineage>
        <taxon>Bacteria</taxon>
        <taxon>Pseudomonadati</taxon>
        <taxon>Pseudomonadota</taxon>
        <taxon>Alphaproteobacteria</taxon>
        <taxon>Parvularculales</taxon>
        <taxon>Parvularculaceae</taxon>
        <taxon>Hyphococcus</taxon>
    </lineage>
</organism>
<evidence type="ECO:0000313" key="3">
    <source>
        <dbReference type="EMBL" id="WDI32474.1"/>
    </source>
</evidence>
<dbReference type="AlphaFoldDB" id="A0AAF0CGK3"/>
<dbReference type="PRINTS" id="PR00313">
    <property type="entry name" value="CABNDNGRPT"/>
</dbReference>
<dbReference type="RefSeq" id="WP_274494398.1">
    <property type="nucleotide sequence ID" value="NZ_CP118166.1"/>
</dbReference>
<dbReference type="InterPro" id="IPR011049">
    <property type="entry name" value="Serralysin-like_metalloprot_C"/>
</dbReference>
<dbReference type="SUPFAM" id="SSF51120">
    <property type="entry name" value="beta-Roll"/>
    <property type="match status" value="2"/>
</dbReference>
<evidence type="ECO:0000256" key="1">
    <source>
        <dbReference type="ARBA" id="ARBA00004613"/>
    </source>
</evidence>
<dbReference type="InterPro" id="IPR050557">
    <property type="entry name" value="RTX_toxin/Mannuronan_C5-epim"/>
</dbReference>
<dbReference type="Gene3D" id="2.60.120.380">
    <property type="match status" value="2"/>
</dbReference>
<keyword evidence="4" id="KW-1185">Reference proteome</keyword>
<accession>A0AAF0CGK3</accession>
<dbReference type="EMBL" id="CP118166">
    <property type="protein sequence ID" value="WDI32474.1"/>
    <property type="molecule type" value="Genomic_DNA"/>
</dbReference>
<evidence type="ECO:0000256" key="2">
    <source>
        <dbReference type="ARBA" id="ARBA00022525"/>
    </source>
</evidence>
<dbReference type="InterPro" id="IPR018511">
    <property type="entry name" value="Hemolysin-typ_Ca-bd_CS"/>
</dbReference>
<dbReference type="Pfam" id="PF00353">
    <property type="entry name" value="HemolysinCabind"/>
    <property type="match status" value="5"/>
</dbReference>
<dbReference type="PANTHER" id="PTHR38340:SF1">
    <property type="entry name" value="S-LAYER PROTEIN"/>
    <property type="match status" value="1"/>
</dbReference>
<dbReference type="PANTHER" id="PTHR38340">
    <property type="entry name" value="S-LAYER PROTEIN"/>
    <property type="match status" value="1"/>
</dbReference>
<dbReference type="InterPro" id="IPR024079">
    <property type="entry name" value="MetalloPept_cat_dom_sf"/>
</dbReference>
<dbReference type="SUPFAM" id="SSF55486">
    <property type="entry name" value="Metalloproteases ('zincins'), catalytic domain"/>
    <property type="match status" value="1"/>
</dbReference>
<comment type="subcellular location">
    <subcellularLocation>
        <location evidence="1">Secreted</location>
    </subcellularLocation>
</comment>
<gene>
    <name evidence="3" type="ORF">PUV54_04605</name>
</gene>
<dbReference type="InterPro" id="IPR001343">
    <property type="entry name" value="Hemolysn_Ca-bd"/>
</dbReference>
<dbReference type="Proteomes" id="UP001214043">
    <property type="component" value="Chromosome"/>
</dbReference>
<protein>
    <submittedName>
        <fullName evidence="3">Uncharacterized protein</fullName>
    </submittedName>
</protein>
<dbReference type="GO" id="GO:0008237">
    <property type="term" value="F:metallopeptidase activity"/>
    <property type="evidence" value="ECO:0007669"/>
    <property type="project" value="InterPro"/>
</dbReference>
<keyword evidence="2" id="KW-0964">Secreted</keyword>
<dbReference type="KEGG" id="hfl:PUV54_04605"/>